<gene>
    <name evidence="6" type="primary">CSON013028</name>
</gene>
<evidence type="ECO:0000256" key="4">
    <source>
        <dbReference type="SAM" id="SignalP"/>
    </source>
</evidence>
<keyword evidence="4" id="KW-0732">Signal</keyword>
<evidence type="ECO:0000256" key="2">
    <source>
        <dbReference type="ARBA" id="ARBA00022525"/>
    </source>
</evidence>
<dbReference type="CDD" id="cd21806">
    <property type="entry name" value="DEFL_defensin-like"/>
    <property type="match status" value="1"/>
</dbReference>
<dbReference type="InterPro" id="IPR001542">
    <property type="entry name" value="Defensin_invertebrate/fungal"/>
</dbReference>
<dbReference type="InterPro" id="IPR036574">
    <property type="entry name" value="Scorpion_toxin-like_sf"/>
</dbReference>
<dbReference type="Gene3D" id="3.30.30.10">
    <property type="entry name" value="Knottin, scorpion toxin-like"/>
    <property type="match status" value="1"/>
</dbReference>
<evidence type="ECO:0000256" key="1">
    <source>
        <dbReference type="ARBA" id="ARBA00004613"/>
    </source>
</evidence>
<evidence type="ECO:0000256" key="3">
    <source>
        <dbReference type="ARBA" id="ARBA00023157"/>
    </source>
</evidence>
<dbReference type="GO" id="GO:0006959">
    <property type="term" value="P:humoral immune response"/>
    <property type="evidence" value="ECO:0007669"/>
    <property type="project" value="TreeGrafter"/>
</dbReference>
<dbReference type="PROSITE" id="PS51378">
    <property type="entry name" value="INVERT_DEFENSINS"/>
    <property type="match status" value="1"/>
</dbReference>
<dbReference type="EMBL" id="UFQS01000641">
    <property type="protein sequence ID" value="SSX05660.1"/>
    <property type="molecule type" value="Genomic_DNA"/>
</dbReference>
<dbReference type="PANTHER" id="PTHR13645">
    <property type="entry name" value="DEFENSIN"/>
    <property type="match status" value="1"/>
</dbReference>
<name>A0A336KXK7_CULSO</name>
<dbReference type="VEuPathDB" id="VectorBase:CSON013028"/>
<keyword evidence="3" id="KW-1015">Disulfide bond</keyword>
<evidence type="ECO:0000313" key="6">
    <source>
        <dbReference type="EMBL" id="SSX05660.1"/>
    </source>
</evidence>
<feature type="domain" description="Invertebrate defensins family profile" evidence="5">
    <location>
        <begin position="54"/>
        <end position="94"/>
    </location>
</feature>
<accession>A0A336KXK7</accession>
<feature type="chain" id="PRO_5033342974" evidence="4">
    <location>
        <begin position="21"/>
        <end position="97"/>
    </location>
</feature>
<reference evidence="7" key="2">
    <citation type="submission" date="2018-07" db="EMBL/GenBank/DDBJ databases">
        <authorList>
            <person name="Quirk P.G."/>
            <person name="Krulwich T.A."/>
        </authorList>
    </citation>
    <scope>NUCLEOTIDE SEQUENCE</scope>
</reference>
<reference evidence="6" key="1">
    <citation type="submission" date="2018-04" db="EMBL/GenBank/DDBJ databases">
        <authorList>
            <person name="Go L.Y."/>
            <person name="Mitchell J.A."/>
        </authorList>
    </citation>
    <scope>NUCLEOTIDE SEQUENCE</scope>
    <source>
        <tissue evidence="6">Whole organism</tissue>
    </source>
</reference>
<dbReference type="AlphaFoldDB" id="A0A336KXK7"/>
<evidence type="ECO:0000313" key="7">
    <source>
        <dbReference type="EMBL" id="SSX26019.1"/>
    </source>
</evidence>
<proteinExistence type="predicted"/>
<organism evidence="6">
    <name type="scientific">Culicoides sonorensis</name>
    <name type="common">Biting midge</name>
    <dbReference type="NCBI Taxonomy" id="179676"/>
    <lineage>
        <taxon>Eukaryota</taxon>
        <taxon>Metazoa</taxon>
        <taxon>Ecdysozoa</taxon>
        <taxon>Arthropoda</taxon>
        <taxon>Hexapoda</taxon>
        <taxon>Insecta</taxon>
        <taxon>Pterygota</taxon>
        <taxon>Neoptera</taxon>
        <taxon>Endopterygota</taxon>
        <taxon>Diptera</taxon>
        <taxon>Nematocera</taxon>
        <taxon>Chironomoidea</taxon>
        <taxon>Ceratopogonidae</taxon>
        <taxon>Ceratopogoninae</taxon>
        <taxon>Culicoides</taxon>
        <taxon>Monoculicoides</taxon>
    </lineage>
</organism>
<dbReference type="Pfam" id="PF01097">
    <property type="entry name" value="Defensin_2"/>
    <property type="match status" value="1"/>
</dbReference>
<feature type="signal peptide" evidence="4">
    <location>
        <begin position="1"/>
        <end position="20"/>
    </location>
</feature>
<evidence type="ECO:0000259" key="5">
    <source>
        <dbReference type="PROSITE" id="PS51378"/>
    </source>
</evidence>
<dbReference type="EMBL" id="UFQT01000641">
    <property type="protein sequence ID" value="SSX26019.1"/>
    <property type="molecule type" value="Genomic_DNA"/>
</dbReference>
<dbReference type="GO" id="GO:0005615">
    <property type="term" value="C:extracellular space"/>
    <property type="evidence" value="ECO:0007669"/>
    <property type="project" value="TreeGrafter"/>
</dbReference>
<dbReference type="GO" id="GO:0050830">
    <property type="term" value="P:defense response to Gram-positive bacterium"/>
    <property type="evidence" value="ECO:0007669"/>
    <property type="project" value="UniProtKB-ARBA"/>
</dbReference>
<sequence length="97" mass="10848">MRQLVVIIFCIGTLLTVVAAYNKHINAMRNGNLKDESIKDLHIIDQPDYLRTKRATCDLLSGFGWNHSPCAIHCSLRGNKGGYCNSRVNSECKIIKA</sequence>
<dbReference type="PANTHER" id="PTHR13645:SF0">
    <property type="entry name" value="DEFENSIN"/>
    <property type="match status" value="1"/>
</dbReference>
<comment type="subcellular location">
    <subcellularLocation>
        <location evidence="1">Secreted</location>
    </subcellularLocation>
</comment>
<keyword evidence="2" id="KW-0964">Secreted</keyword>
<dbReference type="SUPFAM" id="SSF57095">
    <property type="entry name" value="Scorpion toxin-like"/>
    <property type="match status" value="1"/>
</dbReference>
<protein>
    <submittedName>
        <fullName evidence="6">CSON013028 protein</fullName>
    </submittedName>
</protein>